<feature type="domain" description="AMP-dependent synthetase/ligase" evidence="3">
    <location>
        <begin position="8"/>
        <end position="346"/>
    </location>
</feature>
<dbReference type="PANTHER" id="PTHR43201:SF5">
    <property type="entry name" value="MEDIUM-CHAIN ACYL-COA LIGASE ACSF2, MITOCHONDRIAL"/>
    <property type="match status" value="1"/>
</dbReference>
<proteinExistence type="inferred from homology"/>
<dbReference type="EMBL" id="SACT01000008">
    <property type="protein sequence ID" value="RVT49384.1"/>
    <property type="molecule type" value="Genomic_DNA"/>
</dbReference>
<comment type="similarity">
    <text evidence="1">Belongs to the ATP-dependent AMP-binding enzyme family.</text>
</comment>
<organism evidence="5 6">
    <name type="scientific">Rubrivivax albus</name>
    <dbReference type="NCBI Taxonomy" id="2499835"/>
    <lineage>
        <taxon>Bacteria</taxon>
        <taxon>Pseudomonadati</taxon>
        <taxon>Pseudomonadota</taxon>
        <taxon>Betaproteobacteria</taxon>
        <taxon>Burkholderiales</taxon>
        <taxon>Sphaerotilaceae</taxon>
        <taxon>Rubrivivax</taxon>
    </lineage>
</organism>
<reference evidence="5 6" key="1">
    <citation type="submission" date="2019-01" db="EMBL/GenBank/DDBJ databases">
        <authorList>
            <person name="Chen W.-M."/>
        </authorList>
    </citation>
    <scope>NUCLEOTIDE SEQUENCE [LARGE SCALE GENOMIC DNA]</scope>
    <source>
        <strain evidence="5 6">ICH-3</strain>
    </source>
</reference>
<dbReference type="Pfam" id="PF00501">
    <property type="entry name" value="AMP-binding"/>
    <property type="match status" value="1"/>
</dbReference>
<dbReference type="InterPro" id="IPR045851">
    <property type="entry name" value="AMP-bd_C_sf"/>
</dbReference>
<dbReference type="Gene3D" id="3.40.50.12780">
    <property type="entry name" value="N-terminal domain of ligase-like"/>
    <property type="match status" value="1"/>
</dbReference>
<feature type="domain" description="AMP-binding enzyme C-terminal" evidence="4">
    <location>
        <begin position="403"/>
        <end position="478"/>
    </location>
</feature>
<dbReference type="PROSITE" id="PS00455">
    <property type="entry name" value="AMP_BINDING"/>
    <property type="match status" value="1"/>
</dbReference>
<gene>
    <name evidence="5" type="ORF">ENE75_20120</name>
</gene>
<evidence type="ECO:0000259" key="3">
    <source>
        <dbReference type="Pfam" id="PF00501"/>
    </source>
</evidence>
<dbReference type="Proteomes" id="UP000288178">
    <property type="component" value="Unassembled WGS sequence"/>
</dbReference>
<dbReference type="Gene3D" id="3.30.300.30">
    <property type="match status" value="1"/>
</dbReference>
<protein>
    <submittedName>
        <fullName evidence="5">Long-chain fatty acid--CoA ligase</fullName>
    </submittedName>
</protein>
<dbReference type="AlphaFoldDB" id="A0A3S2U6P7"/>
<name>A0A3S2U6P7_9BURK</name>
<keyword evidence="6" id="KW-1185">Reference proteome</keyword>
<dbReference type="Pfam" id="PF13193">
    <property type="entry name" value="AMP-binding_C"/>
    <property type="match status" value="1"/>
</dbReference>
<dbReference type="InterPro" id="IPR000873">
    <property type="entry name" value="AMP-dep_synth/lig_dom"/>
</dbReference>
<evidence type="ECO:0000256" key="1">
    <source>
        <dbReference type="ARBA" id="ARBA00006432"/>
    </source>
</evidence>
<dbReference type="SUPFAM" id="SSF56801">
    <property type="entry name" value="Acetyl-CoA synthetase-like"/>
    <property type="match status" value="1"/>
</dbReference>
<sequence length="496" mass="53928">MSLDQATLIFEGRTHAPEAFSALWRRNAAALQAQSVGDGDVVALLMRNSVEAIAAMVAVRHLGAIWCPINWHLKTDEVAYVLAASGARVLLVDAPLLAALPGLDTAGARPFTVRGEVPGVSAWAPLRDDAAPLTAPPAPPRGAMFFTSGTTGRPKGIVRQPMTADQAVRQAEMRRLAYGTAPDMRALLCAPWYHSAPCNYALGIVQEGGTLVVEDRFDAERTLALIEQQRLTHAYLVPTMYVRLLALPAEVRTRYDLSSMRFVSSTGSPCPPEVKRRMIEWWGPVIHECYGASELGYMTLLTSEQALRKPGSAGMPLPDVTLKILDDEGRELPRGTPGLIWIDQPATPDFSYAGNAQARAAMARGDLKTMGDVGYLDDDGFLFIVDRAADMVISGGVNIYPVEVELLLQTLPGVADCAVFGIPDDEFGEALAAAVQPAPDADLSPDAIRAWLHDRIAGYKVPRVVTLHDALPREDTGKIFKRRLREPYWTGRSRRV</sequence>
<dbReference type="GO" id="GO:0006631">
    <property type="term" value="P:fatty acid metabolic process"/>
    <property type="evidence" value="ECO:0007669"/>
    <property type="project" value="TreeGrafter"/>
</dbReference>
<evidence type="ECO:0000313" key="6">
    <source>
        <dbReference type="Proteomes" id="UP000288178"/>
    </source>
</evidence>
<dbReference type="InterPro" id="IPR025110">
    <property type="entry name" value="AMP-bd_C"/>
</dbReference>
<evidence type="ECO:0000313" key="5">
    <source>
        <dbReference type="EMBL" id="RVT49384.1"/>
    </source>
</evidence>
<dbReference type="InterPro" id="IPR020845">
    <property type="entry name" value="AMP-binding_CS"/>
</dbReference>
<accession>A0A3S2U6P7</accession>
<dbReference type="InterPro" id="IPR042099">
    <property type="entry name" value="ANL_N_sf"/>
</dbReference>
<dbReference type="OrthoDB" id="9766486at2"/>
<dbReference type="GO" id="GO:0031956">
    <property type="term" value="F:medium-chain fatty acid-CoA ligase activity"/>
    <property type="evidence" value="ECO:0007669"/>
    <property type="project" value="TreeGrafter"/>
</dbReference>
<dbReference type="PANTHER" id="PTHR43201">
    <property type="entry name" value="ACYL-COA SYNTHETASE"/>
    <property type="match status" value="1"/>
</dbReference>
<dbReference type="RefSeq" id="WP_128200135.1">
    <property type="nucleotide sequence ID" value="NZ_SACT01000008.1"/>
</dbReference>
<comment type="caution">
    <text evidence="5">The sequence shown here is derived from an EMBL/GenBank/DDBJ whole genome shotgun (WGS) entry which is preliminary data.</text>
</comment>
<evidence type="ECO:0000256" key="2">
    <source>
        <dbReference type="ARBA" id="ARBA00022598"/>
    </source>
</evidence>
<keyword evidence="2 5" id="KW-0436">Ligase</keyword>
<evidence type="ECO:0000259" key="4">
    <source>
        <dbReference type="Pfam" id="PF13193"/>
    </source>
</evidence>